<dbReference type="InterPro" id="IPR011009">
    <property type="entry name" value="Kinase-like_dom_sf"/>
</dbReference>
<accession>A0A3L9Y420</accession>
<dbReference type="EMBL" id="RCNT01000001">
    <property type="protein sequence ID" value="RMA43551.1"/>
    <property type="molecule type" value="Genomic_DNA"/>
</dbReference>
<dbReference type="Gene3D" id="3.30.200.20">
    <property type="entry name" value="Phosphorylase Kinase, domain 1"/>
    <property type="match status" value="1"/>
</dbReference>
<sequence length="199" mass="21596">MSAKIDEFLKPLGWAEADRTPLPADASARYYLQFHDRVGNQTAILMIAPPDEEFDRFRDIAAYLKAHGLSAPARLPHLAPERMSDMLAVTFENMLAVTFEKLSPGADAAGLRQEISGRQGPDRVGLPDFQLAATGPAGYDLFPLLDDAHRDVPEPLRADLIALHEAAPGLDPAVFRLLCALRAPVSALLDHLPVTDPVG</sequence>
<evidence type="ECO:0000313" key="1">
    <source>
        <dbReference type="EMBL" id="RMA43551.1"/>
    </source>
</evidence>
<name>A0A3L9Y420_9RHOB</name>
<dbReference type="OrthoDB" id="9809275at2"/>
<reference evidence="1 2" key="1">
    <citation type="submission" date="2018-10" db="EMBL/GenBank/DDBJ databases">
        <authorList>
            <person name="Jung H.S."/>
            <person name="Jeon C.O."/>
        </authorList>
    </citation>
    <scope>NUCLEOTIDE SEQUENCE [LARGE SCALE GENOMIC DNA]</scope>
    <source>
        <strain evidence="1 2">MA-7-27</strain>
    </source>
</reference>
<evidence type="ECO:0008006" key="3">
    <source>
        <dbReference type="Google" id="ProtNLM"/>
    </source>
</evidence>
<dbReference type="SUPFAM" id="SSF56112">
    <property type="entry name" value="Protein kinase-like (PK-like)"/>
    <property type="match status" value="1"/>
</dbReference>
<keyword evidence="2" id="KW-1185">Reference proteome</keyword>
<proteinExistence type="predicted"/>
<gene>
    <name evidence="1" type="ORF">D9R08_01005</name>
</gene>
<protein>
    <recommendedName>
        <fullName evidence="3">Aminoglycoside phosphotransferase</fullName>
    </recommendedName>
</protein>
<comment type="caution">
    <text evidence="1">The sequence shown here is derived from an EMBL/GenBank/DDBJ whole genome shotgun (WGS) entry which is preliminary data.</text>
</comment>
<dbReference type="Proteomes" id="UP000281343">
    <property type="component" value="Unassembled WGS sequence"/>
</dbReference>
<evidence type="ECO:0000313" key="2">
    <source>
        <dbReference type="Proteomes" id="UP000281343"/>
    </source>
</evidence>
<dbReference type="AlphaFoldDB" id="A0A3L9Y420"/>
<organism evidence="1 2">
    <name type="scientific">Rhodophyticola porphyridii</name>
    <dbReference type="NCBI Taxonomy" id="1852017"/>
    <lineage>
        <taxon>Bacteria</taxon>
        <taxon>Pseudomonadati</taxon>
        <taxon>Pseudomonadota</taxon>
        <taxon>Alphaproteobacteria</taxon>
        <taxon>Rhodobacterales</taxon>
        <taxon>Roseobacteraceae</taxon>
        <taxon>Rhodophyticola</taxon>
    </lineage>
</organism>
<dbReference type="Gene3D" id="3.90.1200.10">
    <property type="match status" value="1"/>
</dbReference>
<dbReference type="RefSeq" id="WP_121896144.1">
    <property type="nucleotide sequence ID" value="NZ_RCNT01000001.1"/>
</dbReference>